<dbReference type="AlphaFoldDB" id="A0AAN9A6Q9"/>
<feature type="non-terminal residue" evidence="2">
    <location>
        <position position="55"/>
    </location>
</feature>
<dbReference type="EMBL" id="JAXCGZ010011661">
    <property type="protein sequence ID" value="KAK7074335.1"/>
    <property type="molecule type" value="Genomic_DNA"/>
</dbReference>
<accession>A0AAN9A6Q9</accession>
<proteinExistence type="predicted"/>
<reference evidence="2 3" key="1">
    <citation type="submission" date="2023-11" db="EMBL/GenBank/DDBJ databases">
        <title>Halocaridina rubra genome assembly.</title>
        <authorList>
            <person name="Smith C."/>
        </authorList>
    </citation>
    <scope>NUCLEOTIDE SEQUENCE [LARGE SCALE GENOMIC DNA]</scope>
    <source>
        <strain evidence="2">EP-1</strain>
        <tissue evidence="2">Whole</tissue>
    </source>
</reference>
<keyword evidence="3" id="KW-1185">Reference proteome</keyword>
<comment type="caution">
    <text evidence="2">The sequence shown here is derived from an EMBL/GenBank/DDBJ whole genome shotgun (WGS) entry which is preliminary data.</text>
</comment>
<evidence type="ECO:0000256" key="1">
    <source>
        <dbReference type="SAM" id="MobiDB-lite"/>
    </source>
</evidence>
<name>A0AAN9A6Q9_HALRR</name>
<gene>
    <name evidence="2" type="ORF">SK128_022986</name>
</gene>
<protein>
    <submittedName>
        <fullName evidence="2">Uncharacterized protein</fullName>
    </submittedName>
</protein>
<organism evidence="2 3">
    <name type="scientific">Halocaridina rubra</name>
    <name type="common">Hawaiian red shrimp</name>
    <dbReference type="NCBI Taxonomy" id="373956"/>
    <lineage>
        <taxon>Eukaryota</taxon>
        <taxon>Metazoa</taxon>
        <taxon>Ecdysozoa</taxon>
        <taxon>Arthropoda</taxon>
        <taxon>Crustacea</taxon>
        <taxon>Multicrustacea</taxon>
        <taxon>Malacostraca</taxon>
        <taxon>Eumalacostraca</taxon>
        <taxon>Eucarida</taxon>
        <taxon>Decapoda</taxon>
        <taxon>Pleocyemata</taxon>
        <taxon>Caridea</taxon>
        <taxon>Atyoidea</taxon>
        <taxon>Atyidae</taxon>
        <taxon>Halocaridina</taxon>
    </lineage>
</organism>
<evidence type="ECO:0000313" key="3">
    <source>
        <dbReference type="Proteomes" id="UP001381693"/>
    </source>
</evidence>
<evidence type="ECO:0000313" key="2">
    <source>
        <dbReference type="EMBL" id="KAK7074335.1"/>
    </source>
</evidence>
<sequence>MRFQSLLRHNHSPLVTFSLSYDATKYRVTNRFQRVRTEHPPPPFQHREPRRRGRE</sequence>
<feature type="region of interest" description="Disordered" evidence="1">
    <location>
        <begin position="32"/>
        <end position="55"/>
    </location>
</feature>
<dbReference type="Proteomes" id="UP001381693">
    <property type="component" value="Unassembled WGS sequence"/>
</dbReference>